<dbReference type="AlphaFoldDB" id="Q7UEP8"/>
<reference evidence="2 3" key="1">
    <citation type="journal article" date="2003" name="Proc. Natl. Acad. Sci. U.S.A.">
        <title>Complete genome sequence of the marine planctomycete Pirellula sp. strain 1.</title>
        <authorList>
            <person name="Gloeckner F.O."/>
            <person name="Kube M."/>
            <person name="Bauer M."/>
            <person name="Teeling H."/>
            <person name="Lombardot T."/>
            <person name="Ludwig W."/>
            <person name="Gade D."/>
            <person name="Beck A."/>
            <person name="Borzym K."/>
            <person name="Heitmann K."/>
            <person name="Rabus R."/>
            <person name="Schlesner H."/>
            <person name="Amann R."/>
            <person name="Reinhardt R."/>
        </authorList>
    </citation>
    <scope>NUCLEOTIDE SEQUENCE [LARGE SCALE GENOMIC DNA]</scope>
    <source>
        <strain evidence="3">DSM 10527 / NCIMB 13988 / SH1</strain>
    </source>
</reference>
<organism evidence="2 3">
    <name type="scientific">Rhodopirellula baltica (strain DSM 10527 / NCIMB 13988 / SH1)</name>
    <dbReference type="NCBI Taxonomy" id="243090"/>
    <lineage>
        <taxon>Bacteria</taxon>
        <taxon>Pseudomonadati</taxon>
        <taxon>Planctomycetota</taxon>
        <taxon>Planctomycetia</taxon>
        <taxon>Pirellulales</taxon>
        <taxon>Pirellulaceae</taxon>
        <taxon>Rhodopirellula</taxon>
    </lineage>
</organism>
<evidence type="ECO:0000313" key="2">
    <source>
        <dbReference type="EMBL" id="CAD78987.1"/>
    </source>
</evidence>
<evidence type="ECO:0000256" key="1">
    <source>
        <dbReference type="SAM" id="MobiDB-lite"/>
    </source>
</evidence>
<evidence type="ECO:0000313" key="3">
    <source>
        <dbReference type="Proteomes" id="UP000001025"/>
    </source>
</evidence>
<dbReference type="KEGG" id="rba:RB11208"/>
<dbReference type="STRING" id="243090.RB11208"/>
<keyword evidence="3" id="KW-1185">Reference proteome</keyword>
<accession>Q7UEP8</accession>
<feature type="region of interest" description="Disordered" evidence="1">
    <location>
        <begin position="1"/>
        <end position="21"/>
    </location>
</feature>
<dbReference type="EnsemblBacteria" id="CAD78987">
    <property type="protein sequence ID" value="CAD78987"/>
    <property type="gene ID" value="RB11208"/>
</dbReference>
<dbReference type="Proteomes" id="UP000001025">
    <property type="component" value="Chromosome"/>
</dbReference>
<dbReference type="EMBL" id="BX294153">
    <property type="protein sequence ID" value="CAD78987.1"/>
    <property type="molecule type" value="Genomic_DNA"/>
</dbReference>
<protein>
    <submittedName>
        <fullName evidence="2">Uncharacterized protein</fullName>
    </submittedName>
</protein>
<name>Q7UEP8_RHOBA</name>
<sequence length="164" mass="17820">MISLADVAKGSHTGNSRDDVRHHLRQSDFSSVSNFEVSIPDHVALVDRNQNRANNRAADHSAYNDRSLGCQTDPITHVRLQVGRSKRGRSFGVCLSADGPRRSVVGIVGIVKRPPHPPAGVDPQCPGERTAVVNPFKMSLSGDLNFRGTVVPLRFGSTAHRFGF</sequence>
<proteinExistence type="predicted"/>
<gene>
    <name evidence="2" type="ordered locus">RB11208</name>
</gene>
<dbReference type="InParanoid" id="Q7UEP8"/>
<dbReference type="HOGENOM" id="CLU_1617690_0_0_0"/>